<keyword evidence="4" id="KW-1003">Cell membrane</keyword>
<evidence type="ECO:0000256" key="2">
    <source>
        <dbReference type="ARBA" id="ARBA00022448"/>
    </source>
</evidence>
<dbReference type="PANTHER" id="PTHR42711:SF5">
    <property type="entry name" value="ABC TRANSPORTER ATP-BINDING PROTEIN NATA"/>
    <property type="match status" value="1"/>
</dbReference>
<reference evidence="8 9" key="1">
    <citation type="submission" date="2019-11" db="EMBL/GenBank/DDBJ databases">
        <title>Novel species isolated from a subtropical stream in China.</title>
        <authorList>
            <person name="Lu H."/>
        </authorList>
    </citation>
    <scope>NUCLEOTIDE SEQUENCE [LARGE SCALE GENOMIC DNA]</scope>
    <source>
        <strain evidence="8 9">FT25W</strain>
    </source>
</reference>
<organism evidence="8 9">
    <name type="scientific">Duganella alba</name>
    <dbReference type="NCBI Taxonomy" id="2666081"/>
    <lineage>
        <taxon>Bacteria</taxon>
        <taxon>Pseudomonadati</taxon>
        <taxon>Pseudomonadota</taxon>
        <taxon>Betaproteobacteria</taxon>
        <taxon>Burkholderiales</taxon>
        <taxon>Oxalobacteraceae</taxon>
        <taxon>Telluria group</taxon>
        <taxon>Duganella</taxon>
    </lineage>
</organism>
<keyword evidence="3" id="KW-0536">Nodulation</keyword>
<dbReference type="InterPro" id="IPR027417">
    <property type="entry name" value="P-loop_NTPase"/>
</dbReference>
<keyword evidence="6 8" id="KW-0067">ATP-binding</keyword>
<dbReference type="InterPro" id="IPR050763">
    <property type="entry name" value="ABC_transporter_ATP-binding"/>
</dbReference>
<dbReference type="PROSITE" id="PS00211">
    <property type="entry name" value="ABC_TRANSPORTER_1"/>
    <property type="match status" value="1"/>
</dbReference>
<evidence type="ECO:0000256" key="6">
    <source>
        <dbReference type="ARBA" id="ARBA00022840"/>
    </source>
</evidence>
<evidence type="ECO:0000259" key="7">
    <source>
        <dbReference type="PROSITE" id="PS50893"/>
    </source>
</evidence>
<protein>
    <submittedName>
        <fullName evidence="8">ATP-binding cassette domain-containing protein</fullName>
    </submittedName>
</protein>
<evidence type="ECO:0000256" key="1">
    <source>
        <dbReference type="ARBA" id="ARBA00005417"/>
    </source>
</evidence>
<evidence type="ECO:0000256" key="4">
    <source>
        <dbReference type="ARBA" id="ARBA00022475"/>
    </source>
</evidence>
<name>A0A6L5QLB0_9BURK</name>
<comment type="caution">
    <text evidence="8">The sequence shown here is derived from an EMBL/GenBank/DDBJ whole genome shotgun (WGS) entry which is preliminary data.</text>
</comment>
<keyword evidence="9" id="KW-1185">Reference proteome</keyword>
<keyword evidence="2" id="KW-0813">Transport</keyword>
<evidence type="ECO:0000256" key="3">
    <source>
        <dbReference type="ARBA" id="ARBA00022458"/>
    </source>
</evidence>
<dbReference type="EMBL" id="WKJM01000017">
    <property type="protein sequence ID" value="MRX10052.1"/>
    <property type="molecule type" value="Genomic_DNA"/>
</dbReference>
<dbReference type="InterPro" id="IPR017871">
    <property type="entry name" value="ABC_transporter-like_CS"/>
</dbReference>
<evidence type="ECO:0000313" key="9">
    <source>
        <dbReference type="Proteomes" id="UP000481037"/>
    </source>
</evidence>
<dbReference type="GO" id="GO:0016887">
    <property type="term" value="F:ATP hydrolysis activity"/>
    <property type="evidence" value="ECO:0007669"/>
    <property type="project" value="InterPro"/>
</dbReference>
<dbReference type="PROSITE" id="PS50893">
    <property type="entry name" value="ABC_TRANSPORTER_2"/>
    <property type="match status" value="1"/>
</dbReference>
<evidence type="ECO:0000313" key="8">
    <source>
        <dbReference type="EMBL" id="MRX10052.1"/>
    </source>
</evidence>
<comment type="similarity">
    <text evidence="1">Belongs to the ABC transporter superfamily.</text>
</comment>
<proteinExistence type="inferred from homology"/>
<feature type="domain" description="ABC transporter" evidence="7">
    <location>
        <begin position="2"/>
        <end position="232"/>
    </location>
</feature>
<dbReference type="InterPro" id="IPR003593">
    <property type="entry name" value="AAA+_ATPase"/>
</dbReference>
<dbReference type="SMART" id="SM00382">
    <property type="entry name" value="AAA"/>
    <property type="match status" value="1"/>
</dbReference>
<dbReference type="Proteomes" id="UP000481037">
    <property type="component" value="Unassembled WGS sequence"/>
</dbReference>
<dbReference type="RefSeq" id="WP_154366595.1">
    <property type="nucleotide sequence ID" value="NZ_WKJN01000015.1"/>
</dbReference>
<evidence type="ECO:0000256" key="5">
    <source>
        <dbReference type="ARBA" id="ARBA00022741"/>
    </source>
</evidence>
<dbReference type="AlphaFoldDB" id="A0A6L5QLB0"/>
<dbReference type="SUPFAM" id="SSF52540">
    <property type="entry name" value="P-loop containing nucleoside triphosphate hydrolases"/>
    <property type="match status" value="1"/>
</dbReference>
<dbReference type="InterPro" id="IPR003439">
    <property type="entry name" value="ABC_transporter-like_ATP-bd"/>
</dbReference>
<dbReference type="PANTHER" id="PTHR42711">
    <property type="entry name" value="ABC TRANSPORTER ATP-BINDING PROTEIN"/>
    <property type="match status" value="1"/>
</dbReference>
<gene>
    <name evidence="8" type="ORF">GJ697_19630</name>
</gene>
<keyword evidence="4" id="KW-0472">Membrane</keyword>
<sequence>MIEVTNLNKSFGKLRALNNVSFKAGNGGITCMLGPNGAGKTSLLRTLLGLMPRDSGAVYVDGVDPAADARTVRASIGFLPDQVGLYDRLTAREYLSYFARLGGMDAPQTQARVAEVAELFDIESLLNRRTLGFSQGERMRVSLARATLTRPRNLILDEPTRGLDVMSTRTLRKALLSLRASGCCILLSTHIMQEVAQLSDHIVVMARGTVIASGSQQQLQQASDADDLEDAFVNLVATAEMEYA</sequence>
<dbReference type="GO" id="GO:0005524">
    <property type="term" value="F:ATP binding"/>
    <property type="evidence" value="ECO:0007669"/>
    <property type="project" value="UniProtKB-KW"/>
</dbReference>
<accession>A0A6L5QLB0</accession>
<dbReference type="Pfam" id="PF00005">
    <property type="entry name" value="ABC_tran"/>
    <property type="match status" value="1"/>
</dbReference>
<keyword evidence="5" id="KW-0547">Nucleotide-binding</keyword>
<dbReference type="Gene3D" id="3.40.50.300">
    <property type="entry name" value="P-loop containing nucleotide triphosphate hydrolases"/>
    <property type="match status" value="1"/>
</dbReference>